<dbReference type="EMBL" id="JYDW01002216">
    <property type="protein sequence ID" value="KRZ46786.1"/>
    <property type="molecule type" value="Genomic_DNA"/>
</dbReference>
<proteinExistence type="predicted"/>
<dbReference type="Proteomes" id="UP000054721">
    <property type="component" value="Unassembled WGS sequence"/>
</dbReference>
<name>A0A0V1KHU6_9BILA</name>
<accession>A0A0V1KHU6</accession>
<comment type="caution">
    <text evidence="1">The sequence shown here is derived from an EMBL/GenBank/DDBJ whole genome shotgun (WGS) entry which is preliminary data.</text>
</comment>
<organism evidence="1 2">
    <name type="scientific">Trichinella nativa</name>
    <dbReference type="NCBI Taxonomy" id="6335"/>
    <lineage>
        <taxon>Eukaryota</taxon>
        <taxon>Metazoa</taxon>
        <taxon>Ecdysozoa</taxon>
        <taxon>Nematoda</taxon>
        <taxon>Enoplea</taxon>
        <taxon>Dorylaimia</taxon>
        <taxon>Trichinellida</taxon>
        <taxon>Trichinellidae</taxon>
        <taxon>Trichinella</taxon>
    </lineage>
</organism>
<evidence type="ECO:0000313" key="1">
    <source>
        <dbReference type="EMBL" id="KRZ46786.1"/>
    </source>
</evidence>
<dbReference type="AlphaFoldDB" id="A0A0V1KHU6"/>
<keyword evidence="2" id="KW-1185">Reference proteome</keyword>
<evidence type="ECO:0000313" key="2">
    <source>
        <dbReference type="Proteomes" id="UP000054721"/>
    </source>
</evidence>
<sequence>MIHHLIVINDPTTVKLKIHIKQIGNLKHNYDNKARCAALPRRQI</sequence>
<protein>
    <submittedName>
        <fullName evidence="1">Uncharacterized protein</fullName>
    </submittedName>
</protein>
<gene>
    <name evidence="1" type="ORF">T02_10898</name>
</gene>
<reference evidence="1 2" key="1">
    <citation type="submission" date="2015-05" db="EMBL/GenBank/DDBJ databases">
        <title>Evolution of Trichinella species and genotypes.</title>
        <authorList>
            <person name="Korhonen P.K."/>
            <person name="Edoardo P."/>
            <person name="Giuseppe L.R."/>
            <person name="Gasser R.B."/>
        </authorList>
    </citation>
    <scope>NUCLEOTIDE SEQUENCE [LARGE SCALE GENOMIC DNA]</scope>
    <source>
        <strain evidence="1">ISS10</strain>
    </source>
</reference>